<evidence type="ECO:0000256" key="6">
    <source>
        <dbReference type="ARBA" id="ARBA00023306"/>
    </source>
</evidence>
<dbReference type="Gene3D" id="2.30.31.20">
    <property type="entry name" value="Sporulation-specific cell division protein SsgB"/>
    <property type="match status" value="1"/>
</dbReference>
<evidence type="ECO:0000256" key="5">
    <source>
        <dbReference type="ARBA" id="ARBA00023210"/>
    </source>
</evidence>
<keyword evidence="5" id="KW-0717">Septation</keyword>
<gene>
    <name evidence="7" type="ORF">EFL95_11490</name>
</gene>
<dbReference type="AlphaFoldDB" id="A0A3N0DVE6"/>
<comment type="subcellular location">
    <subcellularLocation>
        <location evidence="1">Cell septum</location>
    </subcellularLocation>
</comment>
<dbReference type="InterPro" id="IPR006776">
    <property type="entry name" value="SsgB"/>
</dbReference>
<evidence type="ECO:0000256" key="4">
    <source>
        <dbReference type="ARBA" id="ARBA00022969"/>
    </source>
</evidence>
<evidence type="ECO:0000256" key="1">
    <source>
        <dbReference type="ARBA" id="ARBA00004431"/>
    </source>
</evidence>
<keyword evidence="6" id="KW-0131">Cell cycle</keyword>
<comment type="caution">
    <text evidence="7">The sequence shown here is derived from an EMBL/GenBank/DDBJ whole genome shotgun (WGS) entry which is preliminary data.</text>
</comment>
<dbReference type="OrthoDB" id="3853096at2"/>
<dbReference type="Proteomes" id="UP000277094">
    <property type="component" value="Unassembled WGS sequence"/>
</dbReference>
<proteinExistence type="inferred from homology"/>
<organism evidence="7 8">
    <name type="scientific">Nocardioides marmorisolisilvae</name>
    <dbReference type="NCBI Taxonomy" id="1542737"/>
    <lineage>
        <taxon>Bacteria</taxon>
        <taxon>Bacillati</taxon>
        <taxon>Actinomycetota</taxon>
        <taxon>Actinomycetes</taxon>
        <taxon>Propionibacteriales</taxon>
        <taxon>Nocardioidaceae</taxon>
        <taxon>Nocardioides</taxon>
    </lineage>
</organism>
<dbReference type="GO" id="GO:0030435">
    <property type="term" value="P:sporulation resulting in formation of a cellular spore"/>
    <property type="evidence" value="ECO:0007669"/>
    <property type="project" value="UniProtKB-KW"/>
</dbReference>
<dbReference type="Pfam" id="PF04686">
    <property type="entry name" value="SsgA"/>
    <property type="match status" value="1"/>
</dbReference>
<name>A0A3N0DVE6_9ACTN</name>
<sequence>MDRNLKTSVSTMAVQIATVETEQDHDLSAEFRFDAADPWAVTMVLSTVAGPVDWTFARDLLVEGQYEPTGDGDVHVWPCLSPSGEAVVIVELDSPSGETLLQFPTRAIQDFVYGALESVPLGAETVDVDDWLARILDAA</sequence>
<dbReference type="GO" id="GO:0030428">
    <property type="term" value="C:cell septum"/>
    <property type="evidence" value="ECO:0007669"/>
    <property type="project" value="UniProtKB-SubCell"/>
</dbReference>
<accession>A0A3N0DVE6</accession>
<dbReference type="InterPro" id="IPR038658">
    <property type="entry name" value="SsgB_sf"/>
</dbReference>
<evidence type="ECO:0000256" key="3">
    <source>
        <dbReference type="ARBA" id="ARBA00022618"/>
    </source>
</evidence>
<evidence type="ECO:0000313" key="8">
    <source>
        <dbReference type="Proteomes" id="UP000277094"/>
    </source>
</evidence>
<keyword evidence="8" id="KW-1185">Reference proteome</keyword>
<keyword evidence="3 7" id="KW-0132">Cell division</keyword>
<dbReference type="GO" id="GO:0000917">
    <property type="term" value="P:division septum assembly"/>
    <property type="evidence" value="ECO:0007669"/>
    <property type="project" value="UniProtKB-KW"/>
</dbReference>
<comment type="similarity">
    <text evidence="2">Belongs to the SsgA family.</text>
</comment>
<reference evidence="7 8" key="1">
    <citation type="submission" date="2018-11" db="EMBL/GenBank/DDBJ databases">
        <authorList>
            <person name="Li F."/>
        </authorList>
    </citation>
    <scope>NUCLEOTIDE SEQUENCE [LARGE SCALE GENOMIC DNA]</scope>
    <source>
        <strain evidence="7 8">KIS18-7</strain>
    </source>
</reference>
<dbReference type="RefSeq" id="WP_123234092.1">
    <property type="nucleotide sequence ID" value="NZ_RJSG01000002.1"/>
</dbReference>
<evidence type="ECO:0000313" key="7">
    <source>
        <dbReference type="EMBL" id="RNL79590.1"/>
    </source>
</evidence>
<protein>
    <submittedName>
        <fullName evidence="7">SsgA family sporulation/cell division regulator</fullName>
    </submittedName>
</protein>
<evidence type="ECO:0000256" key="2">
    <source>
        <dbReference type="ARBA" id="ARBA00009323"/>
    </source>
</evidence>
<dbReference type="EMBL" id="RJSG01000002">
    <property type="protein sequence ID" value="RNL79590.1"/>
    <property type="molecule type" value="Genomic_DNA"/>
</dbReference>
<keyword evidence="4" id="KW-0749">Sporulation</keyword>